<sequence>MSNLVQQTKQAFYFSLGFYLLALLLKVLSFPFADVLVSIALFLSLVWLFLVLREIILSGRLTTIERILLLVFVVFGNIVAGIVYFFFLRERVLGESIKK</sequence>
<keyword evidence="1" id="KW-1133">Transmembrane helix</keyword>
<feature type="transmembrane region" description="Helical" evidence="1">
    <location>
        <begin position="12"/>
        <end position="29"/>
    </location>
</feature>
<gene>
    <name evidence="2" type="ORF">ACFSR5_02505</name>
</gene>
<dbReference type="RefSeq" id="WP_380900371.1">
    <property type="nucleotide sequence ID" value="NZ_JBHUEG010000003.1"/>
</dbReference>
<evidence type="ECO:0008006" key="4">
    <source>
        <dbReference type="Google" id="ProtNLM"/>
    </source>
</evidence>
<evidence type="ECO:0000313" key="3">
    <source>
        <dbReference type="Proteomes" id="UP001597545"/>
    </source>
</evidence>
<dbReference type="Proteomes" id="UP001597545">
    <property type="component" value="Unassembled WGS sequence"/>
</dbReference>
<reference evidence="3" key="1">
    <citation type="journal article" date="2019" name="Int. J. Syst. Evol. Microbiol.">
        <title>The Global Catalogue of Microorganisms (GCM) 10K type strain sequencing project: providing services to taxonomists for standard genome sequencing and annotation.</title>
        <authorList>
            <consortium name="The Broad Institute Genomics Platform"/>
            <consortium name="The Broad Institute Genome Sequencing Center for Infectious Disease"/>
            <person name="Wu L."/>
            <person name="Ma J."/>
        </authorList>
    </citation>
    <scope>NUCLEOTIDE SEQUENCE [LARGE SCALE GENOMIC DNA]</scope>
    <source>
        <strain evidence="3">KCTC 42662</strain>
    </source>
</reference>
<protein>
    <recommendedName>
        <fullName evidence="4">Cardiolipin synthase N-terminal domain-containing protein</fullName>
    </recommendedName>
</protein>
<feature type="transmembrane region" description="Helical" evidence="1">
    <location>
        <begin position="35"/>
        <end position="55"/>
    </location>
</feature>
<keyword evidence="3" id="KW-1185">Reference proteome</keyword>
<organism evidence="2 3">
    <name type="scientific">Sphingobacterium suaedae</name>
    <dbReference type="NCBI Taxonomy" id="1686402"/>
    <lineage>
        <taxon>Bacteria</taxon>
        <taxon>Pseudomonadati</taxon>
        <taxon>Bacteroidota</taxon>
        <taxon>Sphingobacteriia</taxon>
        <taxon>Sphingobacteriales</taxon>
        <taxon>Sphingobacteriaceae</taxon>
        <taxon>Sphingobacterium</taxon>
    </lineage>
</organism>
<comment type="caution">
    <text evidence="2">The sequence shown here is derived from an EMBL/GenBank/DDBJ whole genome shotgun (WGS) entry which is preliminary data.</text>
</comment>
<keyword evidence="1" id="KW-0812">Transmembrane</keyword>
<accession>A0ABW5KC78</accession>
<proteinExistence type="predicted"/>
<feature type="transmembrane region" description="Helical" evidence="1">
    <location>
        <begin position="67"/>
        <end position="87"/>
    </location>
</feature>
<evidence type="ECO:0000256" key="1">
    <source>
        <dbReference type="SAM" id="Phobius"/>
    </source>
</evidence>
<evidence type="ECO:0000313" key="2">
    <source>
        <dbReference type="EMBL" id="MFD2546512.1"/>
    </source>
</evidence>
<keyword evidence="1" id="KW-0472">Membrane</keyword>
<dbReference type="EMBL" id="JBHULR010000002">
    <property type="protein sequence ID" value="MFD2546512.1"/>
    <property type="molecule type" value="Genomic_DNA"/>
</dbReference>
<name>A0ABW5KC78_9SPHI</name>